<dbReference type="GO" id="GO:0016151">
    <property type="term" value="F:nickel cation binding"/>
    <property type="evidence" value="ECO:0007669"/>
    <property type="project" value="UniProtKB-UniRule"/>
</dbReference>
<dbReference type="NCBIfam" id="TIGR00299">
    <property type="entry name" value="nickel pincer cofactor biosynthesis protein LarC"/>
    <property type="match status" value="1"/>
</dbReference>
<comment type="caution">
    <text evidence="3">The sequence shown here is derived from an EMBL/GenBank/DDBJ whole genome shotgun (WGS) entry which is preliminary data.</text>
</comment>
<dbReference type="EMBL" id="QZEZ01000006">
    <property type="protein sequence ID" value="RJK94844.1"/>
    <property type="molecule type" value="Genomic_DNA"/>
</dbReference>
<dbReference type="Gene3D" id="3.10.20.300">
    <property type="entry name" value="mk0293 like domain"/>
    <property type="match status" value="1"/>
</dbReference>
<name>A0A3A3YTN7_9ACTN</name>
<comment type="function">
    <text evidence="2">Involved in the biosynthesis of a nickel-pincer cofactor ((SCS)Ni(II) pincer complex). Binds Ni(2+), and functions in nickel delivery to pyridinium-3,5-bisthiocarboxylic acid mononucleotide (P2TMN), to form the mature cofactor. Is thus probably required for the activation of nickel-pincer cofactor-dependent enzymes.</text>
</comment>
<comment type="similarity">
    <text evidence="2">Belongs to the LarC family.</text>
</comment>
<dbReference type="InterPro" id="IPR002822">
    <property type="entry name" value="Ni_insertion"/>
</dbReference>
<dbReference type="PANTHER" id="PTHR36566:SF1">
    <property type="entry name" value="PYRIDINIUM-3,5-BISTHIOCARBOXYLIC ACID MONONUCLEOTIDE NICKEL INSERTION PROTEIN"/>
    <property type="match status" value="1"/>
</dbReference>
<dbReference type="PANTHER" id="PTHR36566">
    <property type="entry name" value="NICKEL INSERTION PROTEIN-RELATED"/>
    <property type="match status" value="1"/>
</dbReference>
<dbReference type="Gene3D" id="3.30.70.1380">
    <property type="entry name" value="Transcriptional regulatory protein pf0864 domain like"/>
    <property type="match status" value="1"/>
</dbReference>
<evidence type="ECO:0000256" key="1">
    <source>
        <dbReference type="ARBA" id="ARBA00022596"/>
    </source>
</evidence>
<dbReference type="OrthoDB" id="9765625at2"/>
<comment type="catalytic activity">
    <reaction evidence="2">
        <text>Ni(II)-pyridinium-3,5-bisthiocarboxylate mononucleotide = pyridinium-3,5-bisthiocarboxylate mononucleotide + Ni(2+)</text>
        <dbReference type="Rhea" id="RHEA:54784"/>
        <dbReference type="ChEBI" id="CHEBI:49786"/>
        <dbReference type="ChEBI" id="CHEBI:137372"/>
        <dbReference type="ChEBI" id="CHEBI:137373"/>
        <dbReference type="EC" id="4.99.1.12"/>
    </reaction>
</comment>
<organism evidence="3 4">
    <name type="scientific">Vallicoccus soli</name>
    <dbReference type="NCBI Taxonomy" id="2339232"/>
    <lineage>
        <taxon>Bacteria</taxon>
        <taxon>Bacillati</taxon>
        <taxon>Actinomycetota</taxon>
        <taxon>Actinomycetes</taxon>
        <taxon>Motilibacterales</taxon>
        <taxon>Vallicoccaceae</taxon>
        <taxon>Vallicoccus</taxon>
    </lineage>
</organism>
<dbReference type="GO" id="GO:0016829">
    <property type="term" value="F:lyase activity"/>
    <property type="evidence" value="ECO:0007669"/>
    <property type="project" value="UniProtKB-UniRule"/>
</dbReference>
<dbReference type="Proteomes" id="UP000265614">
    <property type="component" value="Unassembled WGS sequence"/>
</dbReference>
<dbReference type="GO" id="GO:0051604">
    <property type="term" value="P:protein maturation"/>
    <property type="evidence" value="ECO:0007669"/>
    <property type="project" value="UniProtKB-UniRule"/>
</dbReference>
<evidence type="ECO:0000313" key="4">
    <source>
        <dbReference type="Proteomes" id="UP000265614"/>
    </source>
</evidence>
<reference evidence="3 4" key="1">
    <citation type="submission" date="2018-09" db="EMBL/GenBank/DDBJ databases">
        <title>YIM 75000 draft genome.</title>
        <authorList>
            <person name="Tang S."/>
            <person name="Feng Y."/>
        </authorList>
    </citation>
    <scope>NUCLEOTIDE SEQUENCE [LARGE SCALE GENOMIC DNA]</scope>
    <source>
        <strain evidence="3 4">YIM 75000</strain>
    </source>
</reference>
<keyword evidence="1 2" id="KW-0533">Nickel</keyword>
<dbReference type="EC" id="4.99.1.12" evidence="2"/>
<proteinExistence type="inferred from homology"/>
<evidence type="ECO:0000256" key="2">
    <source>
        <dbReference type="HAMAP-Rule" id="MF_01074"/>
    </source>
</evidence>
<keyword evidence="2" id="KW-0456">Lyase</keyword>
<dbReference type="RefSeq" id="WP_119951027.1">
    <property type="nucleotide sequence ID" value="NZ_QZEZ01000006.1"/>
</dbReference>
<dbReference type="AlphaFoldDB" id="A0A3A3YTN7"/>
<protein>
    <recommendedName>
        <fullName evidence="2">Pyridinium-3,5-bisthiocarboxylic acid mononucleotide nickel insertion protein</fullName>
        <shortName evidence="2">P2TMN nickel insertion protein</shortName>
        <ecNumber evidence="2">4.99.1.12</ecNumber>
    </recommendedName>
    <alternativeName>
        <fullName evidence="2">Nickel-pincer cofactor biosynthesis protein LarC</fullName>
    </alternativeName>
</protein>
<dbReference type="Pfam" id="PF01969">
    <property type="entry name" value="Ni_insertion"/>
    <property type="match status" value="1"/>
</dbReference>
<accession>A0A3A3YTN7</accession>
<keyword evidence="4" id="KW-1185">Reference proteome</keyword>
<sequence>MSRLLWLDAGSGASGDMLLGALHDLGALDLAALVAALGVDVEVAAEPVDRAGLRATRVHVRPGPDQPHRRLADVIALLDAADLPGPVRDRAAAVFGRLARAEAAVHGTAPEEVHFHEVGAVDALVDVVGACWGLHALGAEVRSTPVALGGGTVRAAHGVLPVPGPAVLRLLADGAVPAHGGPVDVELCTPTGAALLAEHVTGWGPMPPLVVAAVGTGAGGRDLPGRPNALRAVLGTPLEEGDGTPYAVLLETNVDDLDPRLWPGVLAALLAAGASDAWLTPVLMKKGRPAHTLSVLCAPERAAACRRAVFTGTTTLGLREQRVAKHALERAFREVRVGGERVRVKLGLLHGAVVTAQPEWEDVAAAARALGRAERAVLEEAAAAARA</sequence>
<gene>
    <name evidence="2 3" type="primary">larC</name>
    <name evidence="3" type="ORF">D5H78_13630</name>
</gene>
<evidence type="ECO:0000313" key="3">
    <source>
        <dbReference type="EMBL" id="RJK94844.1"/>
    </source>
</evidence>
<dbReference type="HAMAP" id="MF_01074">
    <property type="entry name" value="LarC"/>
    <property type="match status" value="1"/>
</dbReference>